<dbReference type="SUPFAM" id="SSF48452">
    <property type="entry name" value="TPR-like"/>
    <property type="match status" value="1"/>
</dbReference>
<proteinExistence type="predicted"/>
<dbReference type="Proteomes" id="UP000468735">
    <property type="component" value="Unassembled WGS sequence"/>
</dbReference>
<sequence>MSTADKQAIGARLHAEREAPPRRSREKWAILLRAAAGPDTPNLPSVESLADMIKQWERGTHVPGPIYRPLYARVTGKSEAEGHLADADFVEAVRRTNQDLVRLDALWGGHAVFPLALRAFRTANHILGAGTYEQKVERDLMAAAGEAGEITAWLAYDADRQAQSRQIVHEALMLSRHAGDRDMELFELTHLAMQSLHLHRPAEALRIATGVLDEDLPPRVAAIFEIRHGQALAQLNNEERALASFDKAKSALLGSITPRDPHWTWWVNETELTRHKATALTQLGQWGRAVPLHERVVEDCRGQFLYGKLDLAQLLNALVHVRDWHRAEEIISVIAGVVDSMSRGRTANLLRKIFDQIGRTDDAPSTVSDAASELSRLLPSAAQSH</sequence>
<dbReference type="EMBL" id="WBMT01000023">
    <property type="protein sequence ID" value="KAB2342158.1"/>
    <property type="molecule type" value="Genomic_DNA"/>
</dbReference>
<protein>
    <recommendedName>
        <fullName evidence="4">XRE family transcriptional regulator</fullName>
    </recommendedName>
</protein>
<evidence type="ECO:0000256" key="1">
    <source>
        <dbReference type="SAM" id="MobiDB-lite"/>
    </source>
</evidence>
<reference evidence="2 3" key="1">
    <citation type="submission" date="2019-09" db="EMBL/GenBank/DDBJ databases">
        <title>Actinomadura physcomitrii sp. nov., a novel actinomycete isolated from moss [Physcomitrium sphaericum (Ludw) Fuernr].</title>
        <authorList>
            <person name="Zhuang X."/>
            <person name="Liu C."/>
        </authorList>
    </citation>
    <scope>NUCLEOTIDE SEQUENCE [LARGE SCALE GENOMIC DNA]</scope>
    <source>
        <strain evidence="2 3">HMC1</strain>
    </source>
</reference>
<dbReference type="OrthoDB" id="3428567at2"/>
<dbReference type="InterPro" id="IPR011990">
    <property type="entry name" value="TPR-like_helical_dom_sf"/>
</dbReference>
<comment type="caution">
    <text evidence="2">The sequence shown here is derived from an EMBL/GenBank/DDBJ whole genome shotgun (WGS) entry which is preliminary data.</text>
</comment>
<gene>
    <name evidence="2" type="ORF">F8566_39550</name>
</gene>
<name>A0A6H9YDA3_9ACTN</name>
<dbReference type="RefSeq" id="WP_151567598.1">
    <property type="nucleotide sequence ID" value="NZ_WBMT01000023.1"/>
</dbReference>
<evidence type="ECO:0000313" key="2">
    <source>
        <dbReference type="EMBL" id="KAB2342158.1"/>
    </source>
</evidence>
<evidence type="ECO:0000313" key="3">
    <source>
        <dbReference type="Proteomes" id="UP000468735"/>
    </source>
</evidence>
<dbReference type="AlphaFoldDB" id="A0A6H9YDA3"/>
<evidence type="ECO:0008006" key="4">
    <source>
        <dbReference type="Google" id="ProtNLM"/>
    </source>
</evidence>
<accession>A0A6H9YDA3</accession>
<keyword evidence="3" id="KW-1185">Reference proteome</keyword>
<feature type="region of interest" description="Disordered" evidence="1">
    <location>
        <begin position="1"/>
        <end position="21"/>
    </location>
</feature>
<organism evidence="2 3">
    <name type="scientific">Actinomadura rudentiformis</name>
    <dbReference type="NCBI Taxonomy" id="359158"/>
    <lineage>
        <taxon>Bacteria</taxon>
        <taxon>Bacillati</taxon>
        <taxon>Actinomycetota</taxon>
        <taxon>Actinomycetes</taxon>
        <taxon>Streptosporangiales</taxon>
        <taxon>Thermomonosporaceae</taxon>
        <taxon>Actinomadura</taxon>
    </lineage>
</organism>